<evidence type="ECO:0000313" key="4">
    <source>
        <dbReference type="Proteomes" id="UP000327118"/>
    </source>
</evidence>
<dbReference type="PANTHER" id="PTHR23355">
    <property type="entry name" value="RIBONUCLEASE"/>
    <property type="match status" value="1"/>
</dbReference>
<dbReference type="Proteomes" id="UP000327118">
    <property type="component" value="Unassembled WGS sequence"/>
</dbReference>
<evidence type="ECO:0000256" key="1">
    <source>
        <dbReference type="SAM" id="MobiDB-lite"/>
    </source>
</evidence>
<keyword evidence="4" id="KW-1185">Reference proteome</keyword>
<dbReference type="GO" id="GO:0000932">
    <property type="term" value="C:P-body"/>
    <property type="evidence" value="ECO:0007669"/>
    <property type="project" value="TreeGrafter"/>
</dbReference>
<dbReference type="InterPro" id="IPR050180">
    <property type="entry name" value="RNR_Ribonuclease"/>
</dbReference>
<dbReference type="InterPro" id="IPR001900">
    <property type="entry name" value="RNase_II/R"/>
</dbReference>
<dbReference type="SMART" id="SM00955">
    <property type="entry name" value="RNB"/>
    <property type="match status" value="1"/>
</dbReference>
<organism evidence="3 4">
    <name type="scientific">Aspergillus coremiiformis</name>
    <dbReference type="NCBI Taxonomy" id="138285"/>
    <lineage>
        <taxon>Eukaryota</taxon>
        <taxon>Fungi</taxon>
        <taxon>Dikarya</taxon>
        <taxon>Ascomycota</taxon>
        <taxon>Pezizomycotina</taxon>
        <taxon>Eurotiomycetes</taxon>
        <taxon>Eurotiomycetidae</taxon>
        <taxon>Eurotiales</taxon>
        <taxon>Aspergillaceae</taxon>
        <taxon>Aspergillus</taxon>
        <taxon>Aspergillus subgen. Circumdati</taxon>
    </lineage>
</organism>
<dbReference type="OrthoDB" id="2285229at2759"/>
<gene>
    <name evidence="3" type="ORF">BDV28DRAFT_132402</name>
</gene>
<dbReference type="GO" id="GO:0000175">
    <property type="term" value="F:3'-5'-RNA exonuclease activity"/>
    <property type="evidence" value="ECO:0007669"/>
    <property type="project" value="TreeGrafter"/>
</dbReference>
<evidence type="ECO:0000259" key="2">
    <source>
        <dbReference type="SMART" id="SM00955"/>
    </source>
</evidence>
<dbReference type="GO" id="GO:0003723">
    <property type="term" value="F:RNA binding"/>
    <property type="evidence" value="ECO:0007669"/>
    <property type="project" value="InterPro"/>
</dbReference>
<feature type="domain" description="RNB" evidence="2">
    <location>
        <begin position="548"/>
        <end position="894"/>
    </location>
</feature>
<dbReference type="InterPro" id="IPR012340">
    <property type="entry name" value="NA-bd_OB-fold"/>
</dbReference>
<dbReference type="InterPro" id="IPR056624">
    <property type="entry name" value="WH_CYT4"/>
</dbReference>
<dbReference type="Pfam" id="PF00773">
    <property type="entry name" value="RNB"/>
    <property type="match status" value="1"/>
</dbReference>
<protein>
    <recommendedName>
        <fullName evidence="2">RNB domain-containing protein</fullName>
    </recommendedName>
</protein>
<accession>A0A5N6Z8A1</accession>
<dbReference type="AlphaFoldDB" id="A0A5N6Z8A1"/>
<dbReference type="PANTHER" id="PTHR23355:SF65">
    <property type="entry name" value="EXORIBONUCLEASE CYT-4, PUTATIVE (AFU_ORTHOLOGUE AFUA_7G01550)-RELATED"/>
    <property type="match status" value="1"/>
</dbReference>
<dbReference type="Pfam" id="PF23214">
    <property type="entry name" value="SH3_CYT4"/>
    <property type="match status" value="1"/>
</dbReference>
<dbReference type="InterPro" id="IPR056625">
    <property type="entry name" value="SH3_CYT4"/>
</dbReference>
<dbReference type="Pfam" id="PF23216">
    <property type="entry name" value="WHD_CYT4"/>
    <property type="match status" value="1"/>
</dbReference>
<proteinExistence type="predicted"/>
<name>A0A5N6Z8A1_9EURO</name>
<dbReference type="EMBL" id="ML739087">
    <property type="protein sequence ID" value="KAE8353855.1"/>
    <property type="molecule type" value="Genomic_DNA"/>
</dbReference>
<dbReference type="SUPFAM" id="SSF50249">
    <property type="entry name" value="Nucleic acid-binding proteins"/>
    <property type="match status" value="1"/>
</dbReference>
<sequence length="1044" mass="117844">MSLTLLRSRIPQSVADVNRLNRNRLANAICGGAQFRFLTRHNRLPHHRRDASNTHSSELKSPPVQDLFGSPASLENIRIKSEFEEKKDIRQYLRQWQENHPNIMDPVRGPGTSNTLDASAPWVGNMLNDYREAPDAGSDALREADEDVSDFANIAEEGEGTHEFLEPGDLVSLSSVEGLMSLAIYVRSVCRQQQFYTARGKWRIAVSSDVDYVVKGFAPRELLAPLHPYFPDDLARLSSQMQSAIEGGVPRPIGAPLLQMMHGFDEEVYGIYRANSRRLDNMYEIVADETKRLELGLEELACKALGITRDQVDDKTLYAVHCAVRRNSFLIEKDKSFMFTDHYFVQSRRVANTLGTVVKWVHEHQDYLIRAVDGGEGLDLKGHPMEQFVQKAKRLIRLSRKVRSPTILAWVGPTAQRYEPGQEGKPLVYREVLTESFSHTDRMIIEFLQLWCIPPRRMTSGALRSTGSHIMRSTGMYSSLDTNAGSVALFLQELGAVAPWENLRVLDQSLALPGHGISRQSDSMWEDVQQVCEKLKSERLTDQMGSLRRDFGDLPVYCVDDPGAQEIDDGVSLEPIPGSEDTFWVRVHVANPSAFLNCDDLVIKYAASRVQNLYTPERAYPMIPSTLTQEHFSLAPGRPTLTFSAKMNLQGDILDTEVVNGVARNVIYITHDQLRSLFEPEPPETVEPLTVGGQFFTEHTRNNLQATLTSEAEETFHTLRKLMLAFREHRRRNGAMDWPAPLETSVSVTVGNAPLKPYNMHVTEGRYILGDPIIQLRPGNVDPHDVPDMTKRNLIAPLMNLACYVAGKWCAERNIPTVFDGTTYHPEYQKLTSSNMSEFGGKTWLQMVAPTGYSSSSPTHHASLGLDTYVKSTSPLRRYTDLLAHYQIEAALRFEHEHGRRFDASVDHSILPFSRQDVDNFLSQSGWKRRHLRIIELASKQFWACMLLFRAFYFGECSLPETFTCLVHKPYSATAMVGSPFATGHAGFIISLGVRCQIVTPPEISEDMLSIVEAKIQSVDLSRSIVTMETTRLVRPFERVGEWR</sequence>
<dbReference type="GO" id="GO:0006402">
    <property type="term" value="P:mRNA catabolic process"/>
    <property type="evidence" value="ECO:0007669"/>
    <property type="project" value="TreeGrafter"/>
</dbReference>
<feature type="region of interest" description="Disordered" evidence="1">
    <location>
        <begin position="47"/>
        <end position="67"/>
    </location>
</feature>
<evidence type="ECO:0000313" key="3">
    <source>
        <dbReference type="EMBL" id="KAE8353855.1"/>
    </source>
</evidence>
<reference evidence="4" key="1">
    <citation type="submission" date="2019-04" db="EMBL/GenBank/DDBJ databases">
        <title>Friends and foes A comparative genomics studyof 23 Aspergillus species from section Flavi.</title>
        <authorList>
            <consortium name="DOE Joint Genome Institute"/>
            <person name="Kjaerbolling I."/>
            <person name="Vesth T."/>
            <person name="Frisvad J.C."/>
            <person name="Nybo J.L."/>
            <person name="Theobald S."/>
            <person name="Kildgaard S."/>
            <person name="Isbrandt T."/>
            <person name="Kuo A."/>
            <person name="Sato A."/>
            <person name="Lyhne E.K."/>
            <person name="Kogle M.E."/>
            <person name="Wiebenga A."/>
            <person name="Kun R.S."/>
            <person name="Lubbers R.J."/>
            <person name="Makela M.R."/>
            <person name="Barry K."/>
            <person name="Chovatia M."/>
            <person name="Clum A."/>
            <person name="Daum C."/>
            <person name="Haridas S."/>
            <person name="He G."/>
            <person name="LaButti K."/>
            <person name="Lipzen A."/>
            <person name="Mondo S."/>
            <person name="Riley R."/>
            <person name="Salamov A."/>
            <person name="Simmons B.A."/>
            <person name="Magnuson J.K."/>
            <person name="Henrissat B."/>
            <person name="Mortensen U.H."/>
            <person name="Larsen T.O."/>
            <person name="Devries R.P."/>
            <person name="Grigoriev I.V."/>
            <person name="Machida M."/>
            <person name="Baker S.E."/>
            <person name="Andersen M.R."/>
        </authorList>
    </citation>
    <scope>NUCLEOTIDE SEQUENCE [LARGE SCALE GENOMIC DNA]</scope>
    <source>
        <strain evidence="4">CBS 553.77</strain>
    </source>
</reference>